<evidence type="ECO:0000256" key="1">
    <source>
        <dbReference type="ARBA" id="ARBA00001947"/>
    </source>
</evidence>
<organism evidence="6 7">
    <name type="scientific">Akkermansia glycaniphila</name>
    <dbReference type="NCBI Taxonomy" id="1679444"/>
    <lineage>
        <taxon>Bacteria</taxon>
        <taxon>Pseudomonadati</taxon>
        <taxon>Verrucomicrobiota</taxon>
        <taxon>Verrucomicrobiia</taxon>
        <taxon>Verrucomicrobiales</taxon>
        <taxon>Akkermansiaceae</taxon>
        <taxon>Akkermansia</taxon>
    </lineage>
</organism>
<keyword evidence="7" id="KW-1185">Reference proteome</keyword>
<dbReference type="GO" id="GO:0016787">
    <property type="term" value="F:hydrolase activity"/>
    <property type="evidence" value="ECO:0007669"/>
    <property type="project" value="UniProtKB-KW"/>
</dbReference>
<dbReference type="PANTHER" id="PTHR46233:SF3">
    <property type="entry name" value="HYDROXYACYLGLUTATHIONE HYDROLASE GLOC"/>
    <property type="match status" value="1"/>
</dbReference>
<feature type="domain" description="Metallo-beta-lactamase" evidence="5">
    <location>
        <begin position="74"/>
        <end position="217"/>
    </location>
</feature>
<accession>A0A1H6LNZ3</accession>
<dbReference type="Gene3D" id="3.60.15.10">
    <property type="entry name" value="Ribonuclease Z/Hydroxyacylglutathione hydrolase-like"/>
    <property type="match status" value="2"/>
</dbReference>
<dbReference type="InterPro" id="IPR051453">
    <property type="entry name" value="MBL_Glyoxalase_II"/>
</dbReference>
<dbReference type="SUPFAM" id="SSF56281">
    <property type="entry name" value="Metallo-hydrolase/oxidoreductase"/>
    <property type="match status" value="1"/>
</dbReference>
<evidence type="ECO:0000256" key="2">
    <source>
        <dbReference type="ARBA" id="ARBA00022723"/>
    </source>
</evidence>
<dbReference type="AlphaFoldDB" id="A0A1H6LNZ3"/>
<dbReference type="SMART" id="SM00849">
    <property type="entry name" value="Lactamase_B"/>
    <property type="match status" value="1"/>
</dbReference>
<keyword evidence="4" id="KW-0862">Zinc</keyword>
<dbReference type="Pfam" id="PF00753">
    <property type="entry name" value="Lactamase_B"/>
    <property type="match status" value="2"/>
</dbReference>
<dbReference type="InterPro" id="IPR001279">
    <property type="entry name" value="Metallo-B-lactamas"/>
</dbReference>
<keyword evidence="3" id="KW-0378">Hydrolase</keyword>
<dbReference type="KEGG" id="agl:PYTT_1578"/>
<gene>
    <name evidence="6" type="ORF">PYTT_1578</name>
</gene>
<evidence type="ECO:0000313" key="7">
    <source>
        <dbReference type="Proteomes" id="UP000176204"/>
    </source>
</evidence>
<dbReference type="Proteomes" id="UP000176204">
    <property type="component" value="Chromosome I"/>
</dbReference>
<comment type="cofactor">
    <cofactor evidence="1">
        <name>Zn(2+)</name>
        <dbReference type="ChEBI" id="CHEBI:29105"/>
    </cofactor>
</comment>
<dbReference type="EMBL" id="LT629973">
    <property type="protein sequence ID" value="SEH90355.1"/>
    <property type="molecule type" value="Genomic_DNA"/>
</dbReference>
<evidence type="ECO:0000313" key="6">
    <source>
        <dbReference type="EMBL" id="SEH90355.1"/>
    </source>
</evidence>
<evidence type="ECO:0000256" key="4">
    <source>
        <dbReference type="ARBA" id="ARBA00022833"/>
    </source>
</evidence>
<protein>
    <submittedName>
        <fullName evidence="6">Metallo-beta-lactamase</fullName>
    </submittedName>
</protein>
<reference evidence="7" key="1">
    <citation type="submission" date="2016-09" db="EMBL/GenBank/DDBJ databases">
        <authorList>
            <person name="Koehorst J."/>
        </authorList>
    </citation>
    <scope>NUCLEOTIDE SEQUENCE [LARGE SCALE GENOMIC DNA]</scope>
</reference>
<dbReference type="RefSeq" id="WP_067774481.1">
    <property type="nucleotide sequence ID" value="NZ_LIGX01000018.1"/>
</dbReference>
<name>A0A1H6LNZ3_9BACT</name>
<evidence type="ECO:0000256" key="3">
    <source>
        <dbReference type="ARBA" id="ARBA00022801"/>
    </source>
</evidence>
<sequence>MPLEDDQQDIIKKALANRGLSLADLPENPQALDAYLRQQLGISPEAWRRIPAYEPAAALPPGLDRHEAPYPYGTVNIWTIDTPQGLIVVDTGCTPADLRAAIGNRTVLAILITHEHGDHIGGLASGWQQSPVYGIGSAEPPASLGGWDLRTVSLAGHTPRARGYILQQGNDTLLFTGDALFAGSIGKTPGGETPAALDRIRTALAALPENAVICPGHGPATTTGQELKNNPFLA</sequence>
<proteinExistence type="predicted"/>
<dbReference type="PANTHER" id="PTHR46233">
    <property type="entry name" value="HYDROXYACYLGLUTATHIONE HYDROLASE GLOC"/>
    <property type="match status" value="1"/>
</dbReference>
<dbReference type="STRING" id="1679444.PYTT_1578"/>
<dbReference type="OrthoDB" id="9802248at2"/>
<dbReference type="GO" id="GO:0046872">
    <property type="term" value="F:metal ion binding"/>
    <property type="evidence" value="ECO:0007669"/>
    <property type="project" value="UniProtKB-KW"/>
</dbReference>
<keyword evidence="2" id="KW-0479">Metal-binding</keyword>
<evidence type="ECO:0000259" key="5">
    <source>
        <dbReference type="SMART" id="SM00849"/>
    </source>
</evidence>
<dbReference type="InterPro" id="IPR036866">
    <property type="entry name" value="RibonucZ/Hydroxyglut_hydro"/>
</dbReference>